<accession>A0A399FBV6</accession>
<evidence type="ECO:0000313" key="2">
    <source>
        <dbReference type="Proteomes" id="UP000266178"/>
    </source>
</evidence>
<dbReference type="InterPro" id="IPR018841">
    <property type="entry name" value="DUF2442"/>
</dbReference>
<dbReference type="Gene3D" id="3.30.2020.40">
    <property type="entry name" value="Uncharacterised protein PF10387, DUF2442"/>
    <property type="match status" value="1"/>
</dbReference>
<organism evidence="1 2">
    <name type="scientific">Meiothermus granaticius NBRC 107808</name>
    <dbReference type="NCBI Taxonomy" id="1227551"/>
    <lineage>
        <taxon>Bacteria</taxon>
        <taxon>Thermotogati</taxon>
        <taxon>Deinococcota</taxon>
        <taxon>Deinococci</taxon>
        <taxon>Thermales</taxon>
        <taxon>Thermaceae</taxon>
        <taxon>Meiothermus</taxon>
    </lineage>
</organism>
<gene>
    <name evidence="1" type="ORF">Mgrana_00467</name>
</gene>
<evidence type="ECO:0000313" key="1">
    <source>
        <dbReference type="EMBL" id="RIH93643.1"/>
    </source>
</evidence>
<proteinExistence type="predicted"/>
<dbReference type="Pfam" id="PF10387">
    <property type="entry name" value="DUF2442"/>
    <property type="match status" value="1"/>
</dbReference>
<keyword evidence="2" id="KW-1185">Reference proteome</keyword>
<comment type="caution">
    <text evidence="1">The sequence shown here is derived from an EMBL/GenBank/DDBJ whole genome shotgun (WGS) entry which is preliminary data.</text>
</comment>
<dbReference type="Proteomes" id="UP000266178">
    <property type="component" value="Unassembled WGS sequence"/>
</dbReference>
<name>A0A399FBV6_9DEIN</name>
<reference evidence="1 2" key="1">
    <citation type="submission" date="2018-08" db="EMBL/GenBank/DDBJ databases">
        <title>Meiothermus granaticius genome AF-68 sequencing project.</title>
        <authorList>
            <person name="Da Costa M.S."/>
            <person name="Albuquerque L."/>
            <person name="Raposo P."/>
            <person name="Froufe H.J.C."/>
            <person name="Barroso C.S."/>
            <person name="Egas C."/>
        </authorList>
    </citation>
    <scope>NUCLEOTIDE SEQUENCE [LARGE SCALE GENOMIC DNA]</scope>
    <source>
        <strain evidence="1 2">AF-68</strain>
    </source>
</reference>
<dbReference type="AlphaFoldDB" id="A0A399FBV6"/>
<dbReference type="OrthoDB" id="8563470at2"/>
<dbReference type="RefSeq" id="WP_119355994.1">
    <property type="nucleotide sequence ID" value="NZ_BJXM01000007.1"/>
</dbReference>
<protein>
    <recommendedName>
        <fullName evidence="3">DUF2442 domain-containing protein</fullName>
    </recommendedName>
</protein>
<sequence>MSFLTAKPILASAVECTDDELIVTLSDGRRLAVPIVWFPRLAKASPQERAEYELLGQGEGIHWPKIDEDISVVGLLEGRPSVEFQRRS</sequence>
<dbReference type="EMBL" id="QWLB01000004">
    <property type="protein sequence ID" value="RIH93643.1"/>
    <property type="molecule type" value="Genomic_DNA"/>
</dbReference>
<evidence type="ECO:0008006" key="3">
    <source>
        <dbReference type="Google" id="ProtNLM"/>
    </source>
</evidence>